<proteinExistence type="predicted"/>
<sequence length="111" mass="11690">MGVLQAKPCLGLIQDMVQLLQSGGIKTVVNLVSADLGEELKTSTAILSIGIGSLDKLLDAYLYTGEVTGITGGPGSSKTQARTLDQEEQAGALQRIQVVPAFDIFQMLKVL</sequence>
<keyword evidence="2" id="KW-1185">Reference proteome</keyword>
<organism evidence="1 2">
    <name type="scientific">Ovis ammon polii x Ovis aries</name>
    <dbReference type="NCBI Taxonomy" id="2918886"/>
    <lineage>
        <taxon>Eukaryota</taxon>
        <taxon>Metazoa</taxon>
        <taxon>Chordata</taxon>
        <taxon>Craniata</taxon>
        <taxon>Vertebrata</taxon>
        <taxon>Euteleostomi</taxon>
        <taxon>Mammalia</taxon>
        <taxon>Eutheria</taxon>
        <taxon>Laurasiatheria</taxon>
        <taxon>Artiodactyla</taxon>
        <taxon>Ruminantia</taxon>
        <taxon>Pecora</taxon>
        <taxon>Bovidae</taxon>
        <taxon>Caprinae</taxon>
        <taxon>Ovis</taxon>
    </lineage>
</organism>
<comment type="caution">
    <text evidence="1">The sequence shown here is derived from an EMBL/GenBank/DDBJ whole genome shotgun (WGS) entry which is preliminary data.</text>
</comment>
<dbReference type="EMBL" id="CM043025">
    <property type="protein sequence ID" value="KAI4554137.1"/>
    <property type="molecule type" value="Genomic_DNA"/>
</dbReference>
<protein>
    <submittedName>
        <fullName evidence="1">Uncharacterized protein</fullName>
    </submittedName>
</protein>
<evidence type="ECO:0000313" key="2">
    <source>
        <dbReference type="Proteomes" id="UP001057279"/>
    </source>
</evidence>
<evidence type="ECO:0000313" key="1">
    <source>
        <dbReference type="EMBL" id="KAI4554137.1"/>
    </source>
</evidence>
<accession>A0ACB9TZB6</accession>
<name>A0ACB9TZB6_9CETA</name>
<gene>
    <name evidence="1" type="ORF">MJG53_019436</name>
</gene>
<dbReference type="Proteomes" id="UP001057279">
    <property type="component" value="Chromosome X"/>
</dbReference>
<reference evidence="1" key="1">
    <citation type="submission" date="2022-03" db="EMBL/GenBank/DDBJ databases">
        <title>Genomic analyses of argali, domestic sheep and their hybrids provide insights into chromosomal evolution, heterosis and genetic basis of agronomic traits.</title>
        <authorList>
            <person name="Li M."/>
        </authorList>
    </citation>
    <scope>NUCLEOTIDE SEQUENCE</scope>
    <source>
        <strain evidence="1">F1 hybrid</strain>
    </source>
</reference>